<feature type="transmembrane region" description="Helical" evidence="1">
    <location>
        <begin position="30"/>
        <end position="48"/>
    </location>
</feature>
<keyword evidence="1" id="KW-0472">Membrane</keyword>
<organism evidence="2 3">
    <name type="scientific">Microlunatus aurantiacus</name>
    <dbReference type="NCBI Taxonomy" id="446786"/>
    <lineage>
        <taxon>Bacteria</taxon>
        <taxon>Bacillati</taxon>
        <taxon>Actinomycetota</taxon>
        <taxon>Actinomycetes</taxon>
        <taxon>Propionibacteriales</taxon>
        <taxon>Propionibacteriaceae</taxon>
        <taxon>Microlunatus</taxon>
    </lineage>
</organism>
<feature type="transmembrane region" description="Helical" evidence="1">
    <location>
        <begin position="54"/>
        <end position="76"/>
    </location>
</feature>
<evidence type="ECO:0008006" key="4">
    <source>
        <dbReference type="Google" id="ProtNLM"/>
    </source>
</evidence>
<evidence type="ECO:0000313" key="2">
    <source>
        <dbReference type="EMBL" id="GAA3703667.1"/>
    </source>
</evidence>
<gene>
    <name evidence="2" type="ORF">GCM10022204_21150</name>
</gene>
<comment type="caution">
    <text evidence="2">The sequence shown here is derived from an EMBL/GenBank/DDBJ whole genome shotgun (WGS) entry which is preliminary data.</text>
</comment>
<sequence length="203" mass="21143">MSNGLVGDHVLRGDPTRLASQHRFARTTSIVLFVLTGWIVVSGVVIGLTVGRLLWIGFAVSAAVVGAIGVLMLGALRRSTPDGTGSLVLATLHPDGVLDLADGTRLSLTEVTGIERRVQGPIGRPASPGARLGERLVSSVEGRRPELSRSSLLLTFHRGRLPPVLMQIGPVALPGDVDGFLAALAAAAGRRGIPLWSAPTSED</sequence>
<evidence type="ECO:0000256" key="1">
    <source>
        <dbReference type="SAM" id="Phobius"/>
    </source>
</evidence>
<dbReference type="RefSeq" id="WP_344812311.1">
    <property type="nucleotide sequence ID" value="NZ_BAAAYX010000005.1"/>
</dbReference>
<keyword evidence="3" id="KW-1185">Reference proteome</keyword>
<proteinExistence type="predicted"/>
<evidence type="ECO:0000313" key="3">
    <source>
        <dbReference type="Proteomes" id="UP001500051"/>
    </source>
</evidence>
<accession>A0ABP7DG22</accession>
<dbReference type="Proteomes" id="UP001500051">
    <property type="component" value="Unassembled WGS sequence"/>
</dbReference>
<keyword evidence="1" id="KW-1133">Transmembrane helix</keyword>
<protein>
    <recommendedName>
        <fullName evidence="4">PH domain-containing protein</fullName>
    </recommendedName>
</protein>
<dbReference type="EMBL" id="BAAAYX010000005">
    <property type="protein sequence ID" value="GAA3703667.1"/>
    <property type="molecule type" value="Genomic_DNA"/>
</dbReference>
<name>A0ABP7DG22_9ACTN</name>
<reference evidence="3" key="1">
    <citation type="journal article" date="2019" name="Int. J. Syst. Evol. Microbiol.">
        <title>The Global Catalogue of Microorganisms (GCM) 10K type strain sequencing project: providing services to taxonomists for standard genome sequencing and annotation.</title>
        <authorList>
            <consortium name="The Broad Institute Genomics Platform"/>
            <consortium name="The Broad Institute Genome Sequencing Center for Infectious Disease"/>
            <person name="Wu L."/>
            <person name="Ma J."/>
        </authorList>
    </citation>
    <scope>NUCLEOTIDE SEQUENCE [LARGE SCALE GENOMIC DNA]</scope>
    <source>
        <strain evidence="3">JCM 16548</strain>
    </source>
</reference>
<keyword evidence="1" id="KW-0812">Transmembrane</keyword>